<evidence type="ECO:0000313" key="2">
    <source>
        <dbReference type="Proteomes" id="UP000633365"/>
    </source>
</evidence>
<dbReference type="EMBL" id="JAEQMG010000145">
    <property type="protein sequence ID" value="MBK6089678.1"/>
    <property type="molecule type" value="Genomic_DNA"/>
</dbReference>
<dbReference type="RefSeq" id="WP_201428384.1">
    <property type="nucleotide sequence ID" value="NZ_JAEQMG010000145.1"/>
</dbReference>
<comment type="caution">
    <text evidence="1">The sequence shown here is derived from an EMBL/GenBank/DDBJ whole genome shotgun (WGS) entry which is preliminary data.</text>
</comment>
<gene>
    <name evidence="1" type="ORF">JKK62_13685</name>
</gene>
<protein>
    <submittedName>
        <fullName evidence="1">MobC family plasmid mobilization relaxosome protein</fullName>
    </submittedName>
</protein>
<proteinExistence type="predicted"/>
<dbReference type="InterPro" id="IPR053842">
    <property type="entry name" value="NikA-like"/>
</dbReference>
<name>A0A934WTI7_9FIRM</name>
<sequence length="127" mass="14258">MVARTRSPGGSPDPLHTYILEVIIIVNRKRNQTISIRLTAAEKKEIATKAKQAQMSLTDYLIACSRQTEIKVTDLSGILIELKRIGNNINQLARKANSRRIFYPKFDSVAAELRTIYDAILSLKDGD</sequence>
<dbReference type="Proteomes" id="UP000633365">
    <property type="component" value="Unassembled WGS sequence"/>
</dbReference>
<dbReference type="AlphaFoldDB" id="A0A934WTI7"/>
<reference evidence="1" key="1">
    <citation type="submission" date="2021-01" db="EMBL/GenBank/DDBJ databases">
        <title>Genome public.</title>
        <authorList>
            <person name="Liu C."/>
            <person name="Sun Q."/>
        </authorList>
    </citation>
    <scope>NUCLEOTIDE SEQUENCE</scope>
    <source>
        <strain evidence="1">M6</strain>
    </source>
</reference>
<accession>A0A934WTI7</accession>
<evidence type="ECO:0000313" key="1">
    <source>
        <dbReference type="EMBL" id="MBK6089678.1"/>
    </source>
</evidence>
<keyword evidence="2" id="KW-1185">Reference proteome</keyword>
<organism evidence="1 2">
    <name type="scientific">Ruminococcus difficilis</name>
    <dbReference type="NCBI Taxonomy" id="2763069"/>
    <lineage>
        <taxon>Bacteria</taxon>
        <taxon>Bacillati</taxon>
        <taxon>Bacillota</taxon>
        <taxon>Clostridia</taxon>
        <taxon>Eubacteriales</taxon>
        <taxon>Oscillospiraceae</taxon>
        <taxon>Ruminococcus</taxon>
    </lineage>
</organism>
<dbReference type="Pfam" id="PF21983">
    <property type="entry name" value="NikA-like"/>
    <property type="match status" value="1"/>
</dbReference>